<comment type="caution">
    <text evidence="6">The sequence shown here is derived from an EMBL/GenBank/DDBJ whole genome shotgun (WGS) entry which is preliminary data.</text>
</comment>
<reference evidence="6" key="1">
    <citation type="journal article" date="2023" name="Plant J.">
        <title>Genome sequences and population genomics provide insights into the demographic history, inbreeding, and mutation load of two 'living fossil' tree species of Dipteronia.</title>
        <authorList>
            <person name="Feng Y."/>
            <person name="Comes H.P."/>
            <person name="Chen J."/>
            <person name="Zhu S."/>
            <person name="Lu R."/>
            <person name="Zhang X."/>
            <person name="Li P."/>
            <person name="Qiu J."/>
            <person name="Olsen K.M."/>
            <person name="Qiu Y."/>
        </authorList>
    </citation>
    <scope>NUCLEOTIDE SEQUENCE</scope>
    <source>
        <strain evidence="6">KIB01</strain>
    </source>
</reference>
<dbReference type="SMART" id="SM00320">
    <property type="entry name" value="WD40"/>
    <property type="match status" value="6"/>
</dbReference>
<dbReference type="EMBL" id="JANJYI010000001">
    <property type="protein sequence ID" value="KAK2664232.1"/>
    <property type="molecule type" value="Genomic_DNA"/>
</dbReference>
<evidence type="ECO:0000313" key="7">
    <source>
        <dbReference type="Proteomes" id="UP001280121"/>
    </source>
</evidence>
<dbReference type="InterPro" id="IPR001680">
    <property type="entry name" value="WD40_rpt"/>
</dbReference>
<evidence type="ECO:0000256" key="2">
    <source>
        <dbReference type="ARBA" id="ARBA00022737"/>
    </source>
</evidence>
<dbReference type="AlphaFoldDB" id="A0AAD9XS95"/>
<dbReference type="Gene3D" id="1.10.510.10">
    <property type="entry name" value="Transferase(Phosphotransferase) domain 1"/>
    <property type="match status" value="1"/>
</dbReference>
<feature type="region of interest" description="Disordered" evidence="4">
    <location>
        <begin position="1"/>
        <end position="27"/>
    </location>
</feature>
<dbReference type="GO" id="GO:0009640">
    <property type="term" value="P:photomorphogenesis"/>
    <property type="evidence" value="ECO:0007669"/>
    <property type="project" value="InterPro"/>
</dbReference>
<dbReference type="InterPro" id="IPR020472">
    <property type="entry name" value="WD40_PAC1"/>
</dbReference>
<dbReference type="PANTHER" id="PTHR44218:SF15">
    <property type="entry name" value="PROTEIN SPA1-RELATED 2"/>
    <property type="match status" value="1"/>
</dbReference>
<evidence type="ECO:0000256" key="1">
    <source>
        <dbReference type="ARBA" id="ARBA00022574"/>
    </source>
</evidence>
<name>A0AAD9XS95_9ROSI</name>
<dbReference type="InterPro" id="IPR036322">
    <property type="entry name" value="WD40_repeat_dom_sf"/>
</dbReference>
<dbReference type="Gene3D" id="2.130.10.10">
    <property type="entry name" value="YVTN repeat-like/Quinoprotein amine dehydrogenase"/>
    <property type="match status" value="1"/>
</dbReference>
<dbReference type="InterPro" id="IPR011009">
    <property type="entry name" value="Kinase-like_dom_sf"/>
</dbReference>
<dbReference type="PRINTS" id="PR00320">
    <property type="entry name" value="GPROTEINBRPT"/>
</dbReference>
<keyword evidence="1 3" id="KW-0853">WD repeat</keyword>
<dbReference type="PROSITE" id="PS50011">
    <property type="entry name" value="PROTEIN_KINASE_DOM"/>
    <property type="match status" value="1"/>
</dbReference>
<dbReference type="Proteomes" id="UP001280121">
    <property type="component" value="Unassembled WGS sequence"/>
</dbReference>
<dbReference type="Pfam" id="PF00400">
    <property type="entry name" value="WD40"/>
    <property type="match status" value="3"/>
</dbReference>
<accession>A0AAD9XS95</accession>
<protein>
    <recommendedName>
        <fullName evidence="5">Protein kinase domain-containing protein</fullName>
    </recommendedName>
</protein>
<dbReference type="PROSITE" id="PS00678">
    <property type="entry name" value="WD_REPEATS_1"/>
    <property type="match status" value="3"/>
</dbReference>
<evidence type="ECO:0000259" key="5">
    <source>
        <dbReference type="PROSITE" id="PS50011"/>
    </source>
</evidence>
<dbReference type="InterPro" id="IPR015943">
    <property type="entry name" value="WD40/YVTN_repeat-like_dom_sf"/>
</dbReference>
<dbReference type="PANTHER" id="PTHR44218">
    <property type="entry name" value="PROTEIN SPA1-RELATED 2"/>
    <property type="match status" value="1"/>
</dbReference>
<feature type="repeat" description="WD" evidence="3">
    <location>
        <begin position="952"/>
        <end position="985"/>
    </location>
</feature>
<evidence type="ECO:0000313" key="6">
    <source>
        <dbReference type="EMBL" id="KAK2664232.1"/>
    </source>
</evidence>
<dbReference type="PROSITE" id="PS50294">
    <property type="entry name" value="WD_REPEATS_REGION"/>
    <property type="match status" value="1"/>
</dbReference>
<evidence type="ECO:0000256" key="4">
    <source>
        <dbReference type="SAM" id="MobiDB-lite"/>
    </source>
</evidence>
<proteinExistence type="predicted"/>
<dbReference type="GO" id="GO:0005524">
    <property type="term" value="F:ATP binding"/>
    <property type="evidence" value="ECO:0007669"/>
    <property type="project" value="InterPro"/>
</dbReference>
<keyword evidence="7" id="KW-1185">Reference proteome</keyword>
<dbReference type="SUPFAM" id="SSF50978">
    <property type="entry name" value="WD40 repeat-like"/>
    <property type="match status" value="1"/>
</dbReference>
<dbReference type="SUPFAM" id="SSF56112">
    <property type="entry name" value="Protein kinase-like (PK-like)"/>
    <property type="match status" value="1"/>
</dbReference>
<dbReference type="PROSITE" id="PS50082">
    <property type="entry name" value="WD_REPEATS_2"/>
    <property type="match status" value="3"/>
</dbReference>
<sequence>MDEELGDEVAPIDMTEGAHLQNKESDYSLKPEGCNMVESHREMAIPESHSPGSSFQILADMLEGKNINRIVRPVDESEQPCTSPHNVDEAGVMVEELTVRQYDSSNLAIVGTSNNRGKIQTRLNRWQHLYNLGSGSGSGSSRGDRDNGPTMLDGLENVGYTSFPELAQKRLNDDQNVVIERSANAENNVVSGNMLSHGSIRTKILSKSGFSEFFVKNTLKGKGIVCRGPPHDTLKELRDLSDTKTAVGTTVSSNASLKAAGAIIAPSNVSPKVAGGTTMSSNASLSSGVKIGVASSDRFGGLRPGITGHGVSLRAWLKGRNHKVNKSESLYIFRQIVDLVDCSHTQGVTLLDLRPSSFKLLQSNQVKYLGSTNHKETLERVTDHDILHSENILIRRRPAEQEVFPLGDISAKKQKFNKSTSFVRQWPLLPLRSGINIGTVNGSDVNITRAQYSLNDTNEHHSSNGYGTRNKSGSFLLPHKTQQQSTSIFELLEEKWYASPEELSEGTCTISSNIYSLGVLLFELLGCFDSERSHAAAMSDLRQRILPPNVLSENPKEAGFCLWLIHPEPLSRPTTREILQSEVIHGLQEVCAEELSSSIDQDDAESELLLHFLSSLEEQKKNHASKLLEDVRLLDSDIEEVERRHCSRYPLLQSYLRNDSINARENKYLNNQPSSSEGHLPPISDANEMKLMRNISQLERAYFSMRSIIQLPDNDATTRPDKDLLRNREKWCSTQNDDELQNSTDPLGAFFDGLCKYARYSKFEVRGMLKTGDFNNAANVICSLSFDRDEDHFAAAGVSKKIKIFEFNALFNDSVDIHYPAVEMSNRSKLSCICWNNYIKNYLASADYDGVVKLWDASTGQVVSHYIEHEKRAWSVDFSQVHPTKLASGSDDCSVKLWNINERNCLDTIRNIANVCCVQFSSHSSHLLAFGSADYRTYCYDLRNTRAPWCVLAGHDKAVSYVKFLDSETLVTTSTDNTLKLWDLKKTNYGGPSTSACSLTFSGHTNEKNFVGLSASDGYIACGSETNEVEHKILLFILACCNIRLKATVFSSSKGWFFSSSFFSVINTLSTFCLNIINISEHLESRLSCLRFMLIIDLCRCQSLPTSLDPLIQLPVKKLMMTMGFLFQVCAGEGNQTWSLLPIQVAV</sequence>
<keyword evidence="2" id="KW-0677">Repeat</keyword>
<dbReference type="InterPro" id="IPR019775">
    <property type="entry name" value="WD40_repeat_CS"/>
</dbReference>
<dbReference type="InterPro" id="IPR000719">
    <property type="entry name" value="Prot_kinase_dom"/>
</dbReference>
<feature type="repeat" description="WD" evidence="3">
    <location>
        <begin position="823"/>
        <end position="865"/>
    </location>
</feature>
<evidence type="ECO:0000256" key="3">
    <source>
        <dbReference type="PROSITE-ProRule" id="PRU00221"/>
    </source>
</evidence>
<gene>
    <name evidence="6" type="ORF">Ddye_002806</name>
</gene>
<feature type="repeat" description="WD" evidence="3">
    <location>
        <begin position="866"/>
        <end position="908"/>
    </location>
</feature>
<dbReference type="GO" id="GO:0004672">
    <property type="term" value="F:protein kinase activity"/>
    <property type="evidence" value="ECO:0007669"/>
    <property type="project" value="InterPro"/>
</dbReference>
<feature type="domain" description="Protein kinase" evidence="5">
    <location>
        <begin position="126"/>
        <end position="584"/>
    </location>
</feature>
<organism evidence="6 7">
    <name type="scientific">Dipteronia dyeriana</name>
    <dbReference type="NCBI Taxonomy" id="168575"/>
    <lineage>
        <taxon>Eukaryota</taxon>
        <taxon>Viridiplantae</taxon>
        <taxon>Streptophyta</taxon>
        <taxon>Embryophyta</taxon>
        <taxon>Tracheophyta</taxon>
        <taxon>Spermatophyta</taxon>
        <taxon>Magnoliopsida</taxon>
        <taxon>eudicotyledons</taxon>
        <taxon>Gunneridae</taxon>
        <taxon>Pentapetalae</taxon>
        <taxon>rosids</taxon>
        <taxon>malvids</taxon>
        <taxon>Sapindales</taxon>
        <taxon>Sapindaceae</taxon>
        <taxon>Hippocastanoideae</taxon>
        <taxon>Acereae</taxon>
        <taxon>Dipteronia</taxon>
    </lineage>
</organism>
<dbReference type="InterPro" id="IPR044630">
    <property type="entry name" value="SPA1/2/3/4"/>
</dbReference>